<dbReference type="InterPro" id="IPR050179">
    <property type="entry name" value="Trans_hexapeptide_repeat"/>
</dbReference>
<dbReference type="Pfam" id="PF00132">
    <property type="entry name" value="Hexapep"/>
    <property type="match status" value="1"/>
</dbReference>
<dbReference type="PANTHER" id="PTHR43300">
    <property type="entry name" value="ACETYLTRANSFERASE"/>
    <property type="match status" value="1"/>
</dbReference>
<organism evidence="1">
    <name type="scientific">Streptococcus suis</name>
    <dbReference type="NCBI Taxonomy" id="1307"/>
    <lineage>
        <taxon>Bacteria</taxon>
        <taxon>Bacillati</taxon>
        <taxon>Bacillota</taxon>
        <taxon>Bacilli</taxon>
        <taxon>Lactobacillales</taxon>
        <taxon>Streptococcaceae</taxon>
        <taxon>Streptococcus</taxon>
    </lineage>
</organism>
<dbReference type="InterPro" id="IPR001451">
    <property type="entry name" value="Hexapep"/>
</dbReference>
<dbReference type="InterPro" id="IPR011004">
    <property type="entry name" value="Trimer_LpxA-like_sf"/>
</dbReference>
<reference evidence="1" key="1">
    <citation type="journal article" date="2015" name="Appl. Environ. Microbiol.">
        <title>Eight Novel Capsular Polysaccharide Synthesis Gene Loci Identified in Nontypeable Streptococcus suis Isolates.</title>
        <authorList>
            <person name="Zheng H."/>
            <person name="Ji S."/>
            <person name="Liu Z."/>
            <person name="Lan R."/>
            <person name="Huang Y."/>
            <person name="Bai X."/>
            <person name="Gottschalk M."/>
            <person name="Xu J."/>
        </authorList>
    </citation>
    <scope>NUCLEOTIDE SEQUENCE</scope>
    <source>
        <strain evidence="1">YS103_seq</strain>
    </source>
</reference>
<keyword evidence="1" id="KW-0808">Transferase</keyword>
<proteinExistence type="predicted"/>
<gene>
    <name evidence="1" type="primary">cpsN</name>
    <name evidence="1" type="ORF">YS103.seq-orf00016</name>
</gene>
<evidence type="ECO:0000313" key="1">
    <source>
        <dbReference type="EMBL" id="AKE79181.1"/>
    </source>
</evidence>
<dbReference type="PANTHER" id="PTHR43300:SF11">
    <property type="entry name" value="ACETYLTRANSFERASE RV3034C-RELATED"/>
    <property type="match status" value="1"/>
</dbReference>
<dbReference type="CDD" id="cd04647">
    <property type="entry name" value="LbH_MAT_like"/>
    <property type="match status" value="1"/>
</dbReference>
<protein>
    <submittedName>
        <fullName evidence="1">Maltose O-acetyltransferase</fullName>
    </submittedName>
</protein>
<sequence>MIKKLVKKILRTEANQMADIDALRRTGIRIGNDCEIYDQISFGSEPYLITIGDHVRITKGCKFITHDGGIWVLRHLKDRPDLDLFGSITVGNNVHIGMNAVIMPGVRIGDNCIIGCGAVVTHDVPSGEIWGGVPARCIKTIDEYYSQHLHEFDETKQMSVAEKESYLKEKYNM</sequence>
<dbReference type="GO" id="GO:0016740">
    <property type="term" value="F:transferase activity"/>
    <property type="evidence" value="ECO:0007669"/>
    <property type="project" value="UniProtKB-KW"/>
</dbReference>
<accession>A0A0F6UW03</accession>
<dbReference type="EMBL" id="KM972225">
    <property type="protein sequence ID" value="AKE79181.1"/>
    <property type="molecule type" value="Genomic_DNA"/>
</dbReference>
<dbReference type="Gene3D" id="2.160.10.10">
    <property type="entry name" value="Hexapeptide repeat proteins"/>
    <property type="match status" value="1"/>
</dbReference>
<name>A0A0F6UW03_STRSU</name>
<dbReference type="SUPFAM" id="SSF51161">
    <property type="entry name" value="Trimeric LpxA-like enzymes"/>
    <property type="match status" value="1"/>
</dbReference>
<dbReference type="AlphaFoldDB" id="A0A0F6UW03"/>